<dbReference type="NCBIfam" id="TIGR00017">
    <property type="entry name" value="cmk"/>
    <property type="match status" value="1"/>
</dbReference>
<dbReference type="HAMAP" id="MF_00238">
    <property type="entry name" value="Cytidyl_kinase_type1"/>
    <property type="match status" value="1"/>
</dbReference>
<dbReference type="GO" id="GO:0015949">
    <property type="term" value="P:nucleobase-containing small molecule interconversion"/>
    <property type="evidence" value="ECO:0007669"/>
    <property type="project" value="TreeGrafter"/>
</dbReference>
<reference evidence="10 11" key="1">
    <citation type="submission" date="2019-06" db="EMBL/GenBank/DDBJ databases">
        <title>Flavibacter putida gen. nov., sp. nov., a novel marine bacterium of the family Flavobacteriaceae isolated from coastal seawater.</title>
        <authorList>
            <person name="Feng X."/>
        </authorList>
    </citation>
    <scope>NUCLEOTIDE SEQUENCE [LARGE SCALE GENOMIC DNA]</scope>
    <source>
        <strain evidence="10 11">PLHSN227</strain>
    </source>
</reference>
<dbReference type="GO" id="GO:0036431">
    <property type="term" value="F:dCMP kinase activity"/>
    <property type="evidence" value="ECO:0007669"/>
    <property type="project" value="InterPro"/>
</dbReference>
<dbReference type="EC" id="2.7.4.25" evidence="8"/>
<dbReference type="GO" id="GO:0005829">
    <property type="term" value="C:cytosol"/>
    <property type="evidence" value="ECO:0007669"/>
    <property type="project" value="TreeGrafter"/>
</dbReference>
<keyword evidence="5 8" id="KW-0067">ATP-binding</keyword>
<evidence type="ECO:0000313" key="10">
    <source>
        <dbReference type="EMBL" id="TQD38657.1"/>
    </source>
</evidence>
<dbReference type="CDD" id="cd02020">
    <property type="entry name" value="CMPK"/>
    <property type="match status" value="1"/>
</dbReference>
<evidence type="ECO:0000256" key="8">
    <source>
        <dbReference type="HAMAP-Rule" id="MF_00238"/>
    </source>
</evidence>
<name>A0A507ZNU0_9FLAO</name>
<dbReference type="RefSeq" id="WP_141421852.1">
    <property type="nucleotide sequence ID" value="NZ_VIAR01000007.1"/>
</dbReference>
<dbReference type="InterPro" id="IPR003136">
    <property type="entry name" value="Cytidylate_kin"/>
</dbReference>
<evidence type="ECO:0000256" key="1">
    <source>
        <dbReference type="ARBA" id="ARBA00009427"/>
    </source>
</evidence>
<dbReference type="PANTHER" id="PTHR21299:SF2">
    <property type="entry name" value="CYTIDYLATE KINASE"/>
    <property type="match status" value="1"/>
</dbReference>
<keyword evidence="2 8" id="KW-0808">Transferase</keyword>
<comment type="subcellular location">
    <subcellularLocation>
        <location evidence="8">Cytoplasm</location>
    </subcellularLocation>
</comment>
<evidence type="ECO:0000256" key="4">
    <source>
        <dbReference type="ARBA" id="ARBA00022777"/>
    </source>
</evidence>
<proteinExistence type="inferred from homology"/>
<feature type="domain" description="Cytidylate kinase" evidence="9">
    <location>
        <begin position="6"/>
        <end position="224"/>
    </location>
</feature>
<dbReference type="Pfam" id="PF02224">
    <property type="entry name" value="Cytidylate_kin"/>
    <property type="match status" value="1"/>
</dbReference>
<comment type="similarity">
    <text evidence="1 8">Belongs to the cytidylate kinase family. Type 1 subfamily.</text>
</comment>
<dbReference type="SUPFAM" id="SSF52540">
    <property type="entry name" value="P-loop containing nucleoside triphosphate hydrolases"/>
    <property type="match status" value="1"/>
</dbReference>
<dbReference type="AlphaFoldDB" id="A0A507ZNU0"/>
<dbReference type="InterPro" id="IPR027417">
    <property type="entry name" value="P-loop_NTPase"/>
</dbReference>
<evidence type="ECO:0000256" key="5">
    <source>
        <dbReference type="ARBA" id="ARBA00022840"/>
    </source>
</evidence>
<protein>
    <recommendedName>
        <fullName evidence="8">Cytidylate kinase</fullName>
        <shortName evidence="8">CK</shortName>
        <ecNumber evidence="8">2.7.4.25</ecNumber>
    </recommendedName>
    <alternativeName>
        <fullName evidence="8">Cytidine monophosphate kinase</fullName>
        <shortName evidence="8">CMP kinase</shortName>
    </alternativeName>
</protein>
<keyword evidence="11" id="KW-1185">Reference proteome</keyword>
<dbReference type="OrthoDB" id="9807434at2"/>
<keyword evidence="4 8" id="KW-0418">Kinase</keyword>
<dbReference type="EMBL" id="VIAR01000007">
    <property type="protein sequence ID" value="TQD38657.1"/>
    <property type="molecule type" value="Genomic_DNA"/>
</dbReference>
<evidence type="ECO:0000256" key="3">
    <source>
        <dbReference type="ARBA" id="ARBA00022741"/>
    </source>
</evidence>
<dbReference type="InterPro" id="IPR011994">
    <property type="entry name" value="Cytidylate_kinase_dom"/>
</dbReference>
<dbReference type="Proteomes" id="UP000317169">
    <property type="component" value="Unassembled WGS sequence"/>
</dbReference>
<evidence type="ECO:0000256" key="2">
    <source>
        <dbReference type="ARBA" id="ARBA00022679"/>
    </source>
</evidence>
<dbReference type="PANTHER" id="PTHR21299">
    <property type="entry name" value="CYTIDYLATE KINASE/PANTOATE-BETA-ALANINE LIGASE"/>
    <property type="match status" value="1"/>
</dbReference>
<accession>A0A507ZNU0</accession>
<evidence type="ECO:0000256" key="7">
    <source>
        <dbReference type="ARBA" id="ARBA00048478"/>
    </source>
</evidence>
<comment type="catalytic activity">
    <reaction evidence="6 8">
        <text>dCMP + ATP = dCDP + ADP</text>
        <dbReference type="Rhea" id="RHEA:25094"/>
        <dbReference type="ChEBI" id="CHEBI:30616"/>
        <dbReference type="ChEBI" id="CHEBI:57566"/>
        <dbReference type="ChEBI" id="CHEBI:58593"/>
        <dbReference type="ChEBI" id="CHEBI:456216"/>
        <dbReference type="EC" id="2.7.4.25"/>
    </reaction>
</comment>
<comment type="catalytic activity">
    <reaction evidence="7 8">
        <text>CMP + ATP = CDP + ADP</text>
        <dbReference type="Rhea" id="RHEA:11600"/>
        <dbReference type="ChEBI" id="CHEBI:30616"/>
        <dbReference type="ChEBI" id="CHEBI:58069"/>
        <dbReference type="ChEBI" id="CHEBI:60377"/>
        <dbReference type="ChEBI" id="CHEBI:456216"/>
        <dbReference type="EC" id="2.7.4.25"/>
    </reaction>
</comment>
<keyword evidence="8" id="KW-0963">Cytoplasm</keyword>
<evidence type="ECO:0000313" key="11">
    <source>
        <dbReference type="Proteomes" id="UP000317169"/>
    </source>
</evidence>
<evidence type="ECO:0000259" key="9">
    <source>
        <dbReference type="Pfam" id="PF02224"/>
    </source>
</evidence>
<dbReference type="GO" id="GO:0006220">
    <property type="term" value="P:pyrimidine nucleotide metabolic process"/>
    <property type="evidence" value="ECO:0007669"/>
    <property type="project" value="UniProtKB-UniRule"/>
</dbReference>
<dbReference type="GO" id="GO:0005524">
    <property type="term" value="F:ATP binding"/>
    <property type="evidence" value="ECO:0007669"/>
    <property type="project" value="UniProtKB-UniRule"/>
</dbReference>
<gene>
    <name evidence="8" type="primary">cmk</name>
    <name evidence="10" type="ORF">FKR84_08400</name>
</gene>
<evidence type="ECO:0000256" key="6">
    <source>
        <dbReference type="ARBA" id="ARBA00047615"/>
    </source>
</evidence>
<organism evidence="10 11">
    <name type="scientific">Haloflavibacter putidus</name>
    <dbReference type="NCBI Taxonomy" id="2576776"/>
    <lineage>
        <taxon>Bacteria</taxon>
        <taxon>Pseudomonadati</taxon>
        <taxon>Bacteroidota</taxon>
        <taxon>Flavobacteriia</taxon>
        <taxon>Flavobacteriales</taxon>
        <taxon>Flavobacteriaceae</taxon>
        <taxon>Haloflavibacter</taxon>
    </lineage>
</organism>
<keyword evidence="3 8" id="KW-0547">Nucleotide-binding</keyword>
<feature type="binding site" evidence="8">
    <location>
        <begin position="10"/>
        <end position="18"/>
    </location>
    <ligand>
        <name>ATP</name>
        <dbReference type="ChEBI" id="CHEBI:30616"/>
    </ligand>
</feature>
<sequence>MRKIIIAIDGYSSTGKSTVAKQLAKNLGYVYVDTGAMYRAVTLFAMRQNLIGNDIFKKEELIKQLNEINLSFKFNHQKGFAEVYLNGENVEGEIRSMAVSAYVSQIAAIPEVRRKQVEVQTHLGKNKGIVMDGRDIGTVVFPEAELKIFMTASSQKRAQRRLDELLEKGFQVNFEEVLANLEKRDQIDTTRKDSPLKQAEDAVLIDNTNITMQEQFEKLLALAKERIEN</sequence>
<dbReference type="Gene3D" id="3.40.50.300">
    <property type="entry name" value="P-loop containing nucleotide triphosphate hydrolases"/>
    <property type="match status" value="1"/>
</dbReference>
<dbReference type="GO" id="GO:0036430">
    <property type="term" value="F:CMP kinase activity"/>
    <property type="evidence" value="ECO:0007669"/>
    <property type="project" value="RHEA"/>
</dbReference>
<comment type="caution">
    <text evidence="10">The sequence shown here is derived from an EMBL/GenBank/DDBJ whole genome shotgun (WGS) entry which is preliminary data.</text>
</comment>